<reference evidence="1 2" key="1">
    <citation type="journal article" date="2016" name="Environ. Microbiol.">
        <title>New Methyloceanibacter diversity from North Sea sediments includes methanotroph containing solely the soluble methane monooxygenase.</title>
        <authorList>
            <person name="Vekeman B."/>
            <person name="Kerckhof F.M."/>
            <person name="Cremers G."/>
            <person name="de Vos P."/>
            <person name="Vandamme P."/>
            <person name="Boon N."/>
            <person name="Op den Camp H.J."/>
            <person name="Heylen K."/>
        </authorList>
    </citation>
    <scope>NUCLEOTIDE SEQUENCE [LARGE SCALE GENOMIC DNA]</scope>
    <source>
        <strain evidence="1 2">R-67175</strain>
    </source>
</reference>
<protein>
    <submittedName>
        <fullName evidence="1">Uncharacterized protein</fullName>
    </submittedName>
</protein>
<gene>
    <name evidence="1" type="ORF">AUC69_09675</name>
</gene>
<dbReference type="Proteomes" id="UP000094472">
    <property type="component" value="Unassembled WGS sequence"/>
</dbReference>
<evidence type="ECO:0000313" key="2">
    <source>
        <dbReference type="Proteomes" id="UP000094472"/>
    </source>
</evidence>
<keyword evidence="2" id="KW-1185">Reference proteome</keyword>
<dbReference type="AlphaFoldDB" id="A0A1E3VXD6"/>
<comment type="caution">
    <text evidence="1">The sequence shown here is derived from an EMBL/GenBank/DDBJ whole genome shotgun (WGS) entry which is preliminary data.</text>
</comment>
<evidence type="ECO:0000313" key="1">
    <source>
        <dbReference type="EMBL" id="ODR98182.1"/>
    </source>
</evidence>
<organism evidence="1 2">
    <name type="scientific">Methyloceanibacter superfactus</name>
    <dbReference type="NCBI Taxonomy" id="1774969"/>
    <lineage>
        <taxon>Bacteria</taxon>
        <taxon>Pseudomonadati</taxon>
        <taxon>Pseudomonadota</taxon>
        <taxon>Alphaproteobacteria</taxon>
        <taxon>Hyphomicrobiales</taxon>
        <taxon>Hyphomicrobiaceae</taxon>
        <taxon>Methyloceanibacter</taxon>
    </lineage>
</organism>
<proteinExistence type="predicted"/>
<sequence length="69" mass="7369">MFSNQSYRSARSSAPSFLFGAVCAAMLVLSFAGATLALSSGGFEPRRQGLNELRLHRVPQPRLAADDVA</sequence>
<accession>A0A1E3VXD6</accession>
<dbReference type="EMBL" id="LPWF01000023">
    <property type="protein sequence ID" value="ODR98182.1"/>
    <property type="molecule type" value="Genomic_DNA"/>
</dbReference>
<name>A0A1E3VXD6_9HYPH</name>